<evidence type="ECO:0000256" key="1">
    <source>
        <dbReference type="ARBA" id="ARBA00004370"/>
    </source>
</evidence>
<proteinExistence type="predicted"/>
<dbReference type="EMBL" id="BARS01059082">
    <property type="protein sequence ID" value="GAG42715.1"/>
    <property type="molecule type" value="Genomic_DNA"/>
</dbReference>
<comment type="subcellular location">
    <subcellularLocation>
        <location evidence="1">Membrane</location>
    </subcellularLocation>
</comment>
<evidence type="ECO:0000313" key="4">
    <source>
        <dbReference type="EMBL" id="GAG42715.1"/>
    </source>
</evidence>
<feature type="non-terminal residue" evidence="4">
    <location>
        <position position="1"/>
    </location>
</feature>
<gene>
    <name evidence="4" type="ORF">S01H1_85797</name>
</gene>
<dbReference type="GO" id="GO:0019867">
    <property type="term" value="C:outer membrane"/>
    <property type="evidence" value="ECO:0007669"/>
    <property type="project" value="InterPro"/>
</dbReference>
<feature type="non-terminal residue" evidence="4">
    <location>
        <position position="66"/>
    </location>
</feature>
<dbReference type="AlphaFoldDB" id="X0XHU4"/>
<organism evidence="4">
    <name type="scientific">marine sediment metagenome</name>
    <dbReference type="NCBI Taxonomy" id="412755"/>
    <lineage>
        <taxon>unclassified sequences</taxon>
        <taxon>metagenomes</taxon>
        <taxon>ecological metagenomes</taxon>
    </lineage>
</organism>
<dbReference type="Gene3D" id="3.10.20.310">
    <property type="entry name" value="membrane protein fhac"/>
    <property type="match status" value="1"/>
</dbReference>
<dbReference type="InterPro" id="IPR034746">
    <property type="entry name" value="POTRA"/>
</dbReference>
<evidence type="ECO:0000259" key="3">
    <source>
        <dbReference type="PROSITE" id="PS51779"/>
    </source>
</evidence>
<feature type="domain" description="POTRA" evidence="3">
    <location>
        <begin position="13"/>
        <end position="66"/>
    </location>
</feature>
<name>X0XHU4_9ZZZZ</name>
<dbReference type="Pfam" id="PF07244">
    <property type="entry name" value="POTRA"/>
    <property type="match status" value="1"/>
</dbReference>
<dbReference type="InterPro" id="IPR010827">
    <property type="entry name" value="BamA/TamA_POTRA"/>
</dbReference>
<accession>X0XHU4</accession>
<dbReference type="PROSITE" id="PS51779">
    <property type="entry name" value="POTRA"/>
    <property type="match status" value="1"/>
</dbReference>
<sequence length="66" mass="7828">LDIVFAIDGKDLVYVGKIDIKGNTKTKDVVIRRELRIYPGERFDGNKIRRSKERLYNLGFFEDIYF</sequence>
<comment type="caution">
    <text evidence="4">The sequence shown here is derived from an EMBL/GenBank/DDBJ whole genome shotgun (WGS) entry which is preliminary data.</text>
</comment>
<keyword evidence="2" id="KW-0472">Membrane</keyword>
<reference evidence="4" key="1">
    <citation type="journal article" date="2014" name="Front. Microbiol.">
        <title>High frequency of phylogenetically diverse reductive dehalogenase-homologous genes in deep subseafloor sedimentary metagenomes.</title>
        <authorList>
            <person name="Kawai M."/>
            <person name="Futagami T."/>
            <person name="Toyoda A."/>
            <person name="Takaki Y."/>
            <person name="Nishi S."/>
            <person name="Hori S."/>
            <person name="Arai W."/>
            <person name="Tsubouchi T."/>
            <person name="Morono Y."/>
            <person name="Uchiyama I."/>
            <person name="Ito T."/>
            <person name="Fujiyama A."/>
            <person name="Inagaki F."/>
            <person name="Takami H."/>
        </authorList>
    </citation>
    <scope>NUCLEOTIDE SEQUENCE</scope>
    <source>
        <strain evidence="4">Expedition CK06-06</strain>
    </source>
</reference>
<evidence type="ECO:0000256" key="2">
    <source>
        <dbReference type="ARBA" id="ARBA00023136"/>
    </source>
</evidence>
<protein>
    <recommendedName>
        <fullName evidence="3">POTRA domain-containing protein</fullName>
    </recommendedName>
</protein>